<evidence type="ECO:0000313" key="1">
    <source>
        <dbReference type="EMBL" id="KAH7979129.1"/>
    </source>
</evidence>
<sequence>MERLGFEPSECSKQTGNIPDKLGIDLKLHRWPRTCIRYFTKADAQIYSGGLQVRFEGRCDVLFTDAAEYDSRAAHTAVGVRESGDPVLCGTVKNTSTTEEEEVAIALLTQNSIRVIVSDSKAAIKNYDIGRISVTAAEILRKCPESKISLIRSPAHQVGDEKAHATAGGLTFQSIAADSPPPREEPLPTGDDLRTSQQITFHYKLR</sequence>
<reference evidence="1" key="1">
    <citation type="submission" date="2020-05" db="EMBL/GenBank/DDBJ databases">
        <title>Large-scale comparative analyses of tick genomes elucidate their genetic diversity and vector capacities.</title>
        <authorList>
            <person name="Jia N."/>
            <person name="Wang J."/>
            <person name="Shi W."/>
            <person name="Du L."/>
            <person name="Sun Y."/>
            <person name="Zhan W."/>
            <person name="Jiang J."/>
            <person name="Wang Q."/>
            <person name="Zhang B."/>
            <person name="Ji P."/>
            <person name="Sakyi L.B."/>
            <person name="Cui X."/>
            <person name="Yuan T."/>
            <person name="Jiang B."/>
            <person name="Yang W."/>
            <person name="Lam T.T.-Y."/>
            <person name="Chang Q."/>
            <person name="Ding S."/>
            <person name="Wang X."/>
            <person name="Zhu J."/>
            <person name="Ruan X."/>
            <person name="Zhao L."/>
            <person name="Wei J."/>
            <person name="Que T."/>
            <person name="Du C."/>
            <person name="Cheng J."/>
            <person name="Dai P."/>
            <person name="Han X."/>
            <person name="Huang E."/>
            <person name="Gao Y."/>
            <person name="Liu J."/>
            <person name="Shao H."/>
            <person name="Ye R."/>
            <person name="Li L."/>
            <person name="Wei W."/>
            <person name="Wang X."/>
            <person name="Wang C."/>
            <person name="Yang T."/>
            <person name="Huo Q."/>
            <person name="Li W."/>
            <person name="Guo W."/>
            <person name="Chen H."/>
            <person name="Zhou L."/>
            <person name="Ni X."/>
            <person name="Tian J."/>
            <person name="Zhou Y."/>
            <person name="Sheng Y."/>
            <person name="Liu T."/>
            <person name="Pan Y."/>
            <person name="Xia L."/>
            <person name="Li J."/>
            <person name="Zhao F."/>
            <person name="Cao W."/>
        </authorList>
    </citation>
    <scope>NUCLEOTIDE SEQUENCE</scope>
    <source>
        <strain evidence="1">Dsil-2018</strain>
    </source>
</reference>
<protein>
    <submittedName>
        <fullName evidence="1">Uncharacterized protein</fullName>
    </submittedName>
</protein>
<gene>
    <name evidence="1" type="ORF">HPB49_008291</name>
</gene>
<comment type="caution">
    <text evidence="1">The sequence shown here is derived from an EMBL/GenBank/DDBJ whole genome shotgun (WGS) entry which is preliminary data.</text>
</comment>
<dbReference type="Proteomes" id="UP000821865">
    <property type="component" value="Chromosome 1"/>
</dbReference>
<organism evidence="1 2">
    <name type="scientific">Dermacentor silvarum</name>
    <name type="common">Tick</name>
    <dbReference type="NCBI Taxonomy" id="543639"/>
    <lineage>
        <taxon>Eukaryota</taxon>
        <taxon>Metazoa</taxon>
        <taxon>Ecdysozoa</taxon>
        <taxon>Arthropoda</taxon>
        <taxon>Chelicerata</taxon>
        <taxon>Arachnida</taxon>
        <taxon>Acari</taxon>
        <taxon>Parasitiformes</taxon>
        <taxon>Ixodida</taxon>
        <taxon>Ixodoidea</taxon>
        <taxon>Ixodidae</taxon>
        <taxon>Rhipicephalinae</taxon>
        <taxon>Dermacentor</taxon>
    </lineage>
</organism>
<keyword evidence="2" id="KW-1185">Reference proteome</keyword>
<evidence type="ECO:0000313" key="2">
    <source>
        <dbReference type="Proteomes" id="UP000821865"/>
    </source>
</evidence>
<proteinExistence type="predicted"/>
<name>A0ACB8DX70_DERSI</name>
<accession>A0ACB8DX70</accession>
<dbReference type="EMBL" id="CM023470">
    <property type="protein sequence ID" value="KAH7979129.1"/>
    <property type="molecule type" value="Genomic_DNA"/>
</dbReference>